<accession>A0A1K1SFF4</accession>
<dbReference type="RefSeq" id="WP_072364334.1">
    <property type="nucleotide sequence ID" value="NZ_CP139972.1"/>
</dbReference>
<dbReference type="OrthoDB" id="677824at2"/>
<protein>
    <submittedName>
        <fullName evidence="1">Uncharacterized protein</fullName>
    </submittedName>
</protein>
<evidence type="ECO:0000313" key="3">
    <source>
        <dbReference type="Proteomes" id="UP000183788"/>
    </source>
</evidence>
<dbReference type="STRING" id="1004.SAMN05661012_05321"/>
<dbReference type="EMBL" id="FPIZ01000022">
    <property type="protein sequence ID" value="SFW82994.1"/>
    <property type="molecule type" value="Genomic_DNA"/>
</dbReference>
<evidence type="ECO:0000313" key="2">
    <source>
        <dbReference type="EMBL" id="WQG88070.1"/>
    </source>
</evidence>
<keyword evidence="4" id="KW-1185">Reference proteome</keyword>
<reference evidence="1 3" key="1">
    <citation type="submission" date="2016-11" db="EMBL/GenBank/DDBJ databases">
        <authorList>
            <person name="Jaros S."/>
            <person name="Januszkiewicz K."/>
            <person name="Wedrychowicz H."/>
        </authorList>
    </citation>
    <scope>NUCLEOTIDE SEQUENCE [LARGE SCALE GENOMIC DNA]</scope>
    <source>
        <strain evidence="1 3">DSM 784</strain>
    </source>
</reference>
<dbReference type="AlphaFoldDB" id="A0A1K1SFF4"/>
<gene>
    <name evidence="1" type="ORF">SAMN05661012_05321</name>
    <name evidence="2" type="ORF">SR876_24390</name>
</gene>
<dbReference type="Proteomes" id="UP001326715">
    <property type="component" value="Chromosome"/>
</dbReference>
<dbReference type="EMBL" id="CP140154">
    <property type="protein sequence ID" value="WQG88070.1"/>
    <property type="molecule type" value="Genomic_DNA"/>
</dbReference>
<evidence type="ECO:0000313" key="1">
    <source>
        <dbReference type="EMBL" id="SFW82994.1"/>
    </source>
</evidence>
<name>A0A1K1SFF4_9BACT</name>
<evidence type="ECO:0000313" key="4">
    <source>
        <dbReference type="Proteomes" id="UP001326715"/>
    </source>
</evidence>
<proteinExistence type="predicted"/>
<organism evidence="1 3">
    <name type="scientific">Chitinophaga sancti</name>
    <dbReference type="NCBI Taxonomy" id="1004"/>
    <lineage>
        <taxon>Bacteria</taxon>
        <taxon>Pseudomonadati</taxon>
        <taxon>Bacteroidota</taxon>
        <taxon>Chitinophagia</taxon>
        <taxon>Chitinophagales</taxon>
        <taxon>Chitinophagaceae</taxon>
        <taxon>Chitinophaga</taxon>
    </lineage>
</organism>
<dbReference type="Proteomes" id="UP000183788">
    <property type="component" value="Unassembled WGS sequence"/>
</dbReference>
<reference evidence="2 4" key="2">
    <citation type="submission" date="2023-11" db="EMBL/GenBank/DDBJ databases">
        <title>MicrobeMod: A computational toolkit for identifying prokaryotic methylation and restriction-modification with nanopore sequencing.</title>
        <authorList>
            <person name="Crits-Christoph A."/>
            <person name="Kang S.C."/>
            <person name="Lee H."/>
            <person name="Ostrov N."/>
        </authorList>
    </citation>
    <scope>NUCLEOTIDE SEQUENCE [LARGE SCALE GENOMIC DNA]</scope>
    <source>
        <strain evidence="2 4">ATCC 23090</strain>
    </source>
</reference>
<sequence>MKKFILITIIVIALVIIWQVGNFTLFPVERINLSRHPVKGKNFSLDVTYVSTGATTDNVIQIRKLYDDGRVEIVKNIEEYNNFLGASLVGDSLLKLVVSDTGYYKRGPDTIMVKI</sequence>